<dbReference type="RefSeq" id="WP_186285444.1">
    <property type="nucleotide sequence ID" value="NZ_JACMSF010000038.1"/>
</dbReference>
<evidence type="ECO:0000313" key="2">
    <source>
        <dbReference type="Proteomes" id="UP000584670"/>
    </source>
</evidence>
<dbReference type="Gene3D" id="1.10.1200.10">
    <property type="entry name" value="ACP-like"/>
    <property type="match status" value="1"/>
</dbReference>
<dbReference type="AlphaFoldDB" id="A0A7X1J7K2"/>
<name>A0A7X1J7K2_9ACTN</name>
<gene>
    <name evidence="1" type="ORF">H4N64_29290</name>
</gene>
<dbReference type="EMBL" id="JACMSF010000038">
    <property type="protein sequence ID" value="MBC2905594.1"/>
    <property type="molecule type" value="Genomic_DNA"/>
</dbReference>
<dbReference type="Proteomes" id="UP000584670">
    <property type="component" value="Unassembled WGS sequence"/>
</dbReference>
<dbReference type="InterPro" id="IPR036736">
    <property type="entry name" value="ACP-like_sf"/>
</dbReference>
<organism evidence="1 2">
    <name type="scientific">Streptomyces cupreus</name>
    <dbReference type="NCBI Taxonomy" id="2759956"/>
    <lineage>
        <taxon>Bacteria</taxon>
        <taxon>Bacillati</taxon>
        <taxon>Actinomycetota</taxon>
        <taxon>Actinomycetes</taxon>
        <taxon>Kitasatosporales</taxon>
        <taxon>Streptomycetaceae</taxon>
        <taxon>Streptomyces</taxon>
    </lineage>
</organism>
<sequence>MYDSTTVAEHLRGLLENAVGAPLPLEDPAARAASLWNLGLASAGFMRLLADVEDAFGIEWDLDQPTEAFSSYDALLAHITEHLERRTAKAGGA</sequence>
<reference evidence="1 2" key="1">
    <citation type="submission" date="2020-08" db="EMBL/GenBank/DDBJ databases">
        <title>Streptomyces sp. PSKA01 genome sequencing and assembly.</title>
        <authorList>
            <person name="Mandal S."/>
            <person name="Maiti P.K."/>
            <person name="Das P."/>
        </authorList>
    </citation>
    <scope>NUCLEOTIDE SEQUENCE [LARGE SCALE GENOMIC DNA]</scope>
    <source>
        <strain evidence="1 2">PSKA01</strain>
    </source>
</reference>
<protein>
    <recommendedName>
        <fullName evidence="3">Acyl carrier protein</fullName>
    </recommendedName>
</protein>
<proteinExistence type="predicted"/>
<accession>A0A7X1J7K2</accession>
<keyword evidence="2" id="KW-1185">Reference proteome</keyword>
<evidence type="ECO:0008006" key="3">
    <source>
        <dbReference type="Google" id="ProtNLM"/>
    </source>
</evidence>
<dbReference type="SUPFAM" id="SSF47336">
    <property type="entry name" value="ACP-like"/>
    <property type="match status" value="1"/>
</dbReference>
<comment type="caution">
    <text evidence="1">The sequence shown here is derived from an EMBL/GenBank/DDBJ whole genome shotgun (WGS) entry which is preliminary data.</text>
</comment>
<evidence type="ECO:0000313" key="1">
    <source>
        <dbReference type="EMBL" id="MBC2905594.1"/>
    </source>
</evidence>